<dbReference type="InterPro" id="IPR018580">
    <property type="entry name" value="Uncharacterised_YfhO"/>
</dbReference>
<dbReference type="AlphaFoldDB" id="A0AAW4L6M6"/>
<dbReference type="Proteomes" id="UP000811899">
    <property type="component" value="Unassembled WGS sequence"/>
</dbReference>
<reference evidence="2 3" key="1">
    <citation type="submission" date="2021-05" db="EMBL/GenBank/DDBJ databases">
        <title>The draft genome of Geobacter pelophilus DSM 12255.</title>
        <authorList>
            <person name="Xu Z."/>
            <person name="Masuda Y."/>
            <person name="Itoh H."/>
            <person name="Senoo K."/>
        </authorList>
    </citation>
    <scope>NUCLEOTIDE SEQUENCE [LARGE SCALE GENOMIC DNA]</scope>
    <source>
        <strain evidence="2 3">DSM 12255</strain>
    </source>
</reference>
<dbReference type="EMBL" id="JAHCVJ010000013">
    <property type="protein sequence ID" value="MBT0666553.1"/>
    <property type="molecule type" value="Genomic_DNA"/>
</dbReference>
<feature type="transmembrane region" description="Helical" evidence="1">
    <location>
        <begin position="151"/>
        <end position="168"/>
    </location>
</feature>
<feature type="transmembrane region" description="Helical" evidence="1">
    <location>
        <begin position="198"/>
        <end position="216"/>
    </location>
</feature>
<dbReference type="PANTHER" id="PTHR38454:SF1">
    <property type="entry name" value="INTEGRAL MEMBRANE PROTEIN"/>
    <property type="match status" value="1"/>
</dbReference>
<evidence type="ECO:0008006" key="4">
    <source>
        <dbReference type="Google" id="ProtNLM"/>
    </source>
</evidence>
<feature type="transmembrane region" description="Helical" evidence="1">
    <location>
        <begin position="333"/>
        <end position="352"/>
    </location>
</feature>
<keyword evidence="1" id="KW-1133">Transmembrane helix</keyword>
<dbReference type="RefSeq" id="WP_214173324.1">
    <property type="nucleotide sequence ID" value="NZ_JAHCVJ010000013.1"/>
</dbReference>
<feature type="transmembrane region" description="Helical" evidence="1">
    <location>
        <begin position="372"/>
        <end position="391"/>
    </location>
</feature>
<sequence length="674" mass="76993">MSRRFPQYFSPLCLALLILSLVGIIEWQYPHYFLKADNLDQNLPYYVHNLRAVLEGEFPLFNFHQFLGTPVFACIQSAALYLPNYIALVLSKWLCGNYYWAIDLLAAFHLVAAAIGFSLLTRQWGLGTISGFFAGISWALCGFVMRVGDGWIQVIEYAAFFPWILLYGQRLAWTPALRPFIILTLLRTAALWVGNPPFFMYVVTFDLLFAFVCHGINRDKPPPVSNESDKVGVLSFIIRHCSSYGIAAILSAPLLLPAFSQIASSADRSSALTWEMYSRGGYTFSLWVRGLLLPFNSEYYQLFGQELFFPHIGWLPVIFALAAIFCRPPYRRLAIVLLLLAGVSLLWANNTFVTRLVYHIPFYNRQRFPFKLLFFSSFFSIALAAVGLERLLDAVRKCQRPEVIVTVILVVQVTNLLAFHLSTPYDTRKVKLIPYTEQLQEKLSTGRIVTIVSQETDDQDKQPYLLGYNFATLFGLYHFAGYETLVSRANLEAALERNGSADFFVDNNMFAPDPSELEYFRHWGVKWYVLEKQITIPESSILRTVYRGNDRLIAYDPAARPFVYWEDDPETEAVQHRFSTNSIRIETRRERPGRLVVNTLYNRLFTAVIDDRQVDVSATSGNQIGLLIPPGQHVVKVTYHDPYFAAGWYVTGAFLCTAAVWIFMRRRKCAPIGD</sequence>
<keyword evidence="1" id="KW-0812">Transmembrane</keyword>
<name>A0AAW4L6M6_9BACT</name>
<organism evidence="2 3">
    <name type="scientific">Geoanaerobacter pelophilus</name>
    <dbReference type="NCBI Taxonomy" id="60036"/>
    <lineage>
        <taxon>Bacteria</taxon>
        <taxon>Pseudomonadati</taxon>
        <taxon>Thermodesulfobacteriota</taxon>
        <taxon>Desulfuromonadia</taxon>
        <taxon>Geobacterales</taxon>
        <taxon>Geobacteraceae</taxon>
        <taxon>Geoanaerobacter</taxon>
    </lineage>
</organism>
<keyword evidence="1" id="KW-0472">Membrane</keyword>
<feature type="transmembrane region" description="Helical" evidence="1">
    <location>
        <begin position="307"/>
        <end position="326"/>
    </location>
</feature>
<proteinExistence type="predicted"/>
<evidence type="ECO:0000313" key="2">
    <source>
        <dbReference type="EMBL" id="MBT0666553.1"/>
    </source>
</evidence>
<comment type="caution">
    <text evidence="2">The sequence shown here is derived from an EMBL/GenBank/DDBJ whole genome shotgun (WGS) entry which is preliminary data.</text>
</comment>
<evidence type="ECO:0000313" key="3">
    <source>
        <dbReference type="Proteomes" id="UP000811899"/>
    </source>
</evidence>
<protein>
    <recommendedName>
        <fullName evidence="4">Membrane protein YfhO</fullName>
    </recommendedName>
</protein>
<feature type="transmembrane region" description="Helical" evidence="1">
    <location>
        <begin position="124"/>
        <end position="145"/>
    </location>
</feature>
<dbReference type="PANTHER" id="PTHR38454">
    <property type="entry name" value="INTEGRAL MEMBRANE PROTEIN-RELATED"/>
    <property type="match status" value="1"/>
</dbReference>
<feature type="transmembrane region" description="Helical" evidence="1">
    <location>
        <begin position="643"/>
        <end position="664"/>
    </location>
</feature>
<feature type="transmembrane region" description="Helical" evidence="1">
    <location>
        <begin position="237"/>
        <end position="259"/>
    </location>
</feature>
<evidence type="ECO:0000256" key="1">
    <source>
        <dbReference type="SAM" id="Phobius"/>
    </source>
</evidence>
<keyword evidence="3" id="KW-1185">Reference proteome</keyword>
<feature type="transmembrane region" description="Helical" evidence="1">
    <location>
        <begin position="403"/>
        <end position="421"/>
    </location>
</feature>
<gene>
    <name evidence="2" type="ORF">KI809_19765</name>
</gene>
<feature type="transmembrane region" description="Helical" evidence="1">
    <location>
        <begin position="12"/>
        <end position="29"/>
    </location>
</feature>
<feature type="transmembrane region" description="Helical" evidence="1">
    <location>
        <begin position="98"/>
        <end position="117"/>
    </location>
</feature>
<accession>A0AAW4L6M6</accession>